<sequence>MMNLIKDDETRRKEALEHLNYWLSSIKTDACQEGSDDSTNLSEKYPPVLLVGTHFDHLPSFGVDSSVTLKALDEFLNRELDNLHALNLTKTSHDMLIEGRKQLYNSAQDLCFWPVDNSNPNDANIQNIRKVLLESAMKDPGFDIFQEVPISFLLAMDKLTLLSEEVPVIPIRSDDPSEYSVIEIMRDCGVFKAFQDSDEMELNICKAVLKQYHKIGHFLYFDQIGLDEYCIVDPQWLINMITYIVRDFKLHRFYRDFKAMALSNGIPWKLLLNKGILHGDLLRKLWLDREHELFLTKLMLKLGIFGQLHENSHDPSKNLYTVTTAITISSKEAMELSMPKVRDYLDIGIEEGDIKETIDMSNCSFNLVPFYSRLVNRLITEWSNGYNDLEDEIPGLLPCAANLCLGEDYKFSICANEPAELLEVFFADASKVDVIMKYIAEAFKFVNRNMYQNRLRVGMTFRKVEDVVYRNGGYQEEKNIFSDTEMKNTTTPNSNLQALLDFSISEKIARIIHENDEEMIPEELIELYYGDKKVFENALLDFSISEKIARIIHENDVEMIPEELIELYYGDKKVFENALLDFSISEKIARIIHENDEEMIPGELIELYYGDENEILPELGITKKIDKVRIIKLLAKHPEPLEEEYYAIFNFVNEYDLEAVKEEESSIAKKLRLSYFKSTIFNGDYFHKIHTELRRNQEYKIVHFAMHGSSLDGSKLAACLKDSSVKCVFLNTCESEKVAMHLRDNPCLENVAYWKSKVEDNAAKSFAEAFYEYLCMNRRQNYLKFAEAFQFAKEHIELRNYLLLDPVADIDELERKKREVARPDLVAAGIPGFYDNTMKEKGESNPQAIIEPNDCMVMISFNNAFAGKDAEELCHFLNRHGMKTFSTRVFCPNNIGNWREYTVVGANKCKVCIALMTDGWLKSNKYQFETDIVKTRLARKRVHIIPLYYSSFDDGFDEDNNHFYGTSWASYQGIPSKENDVKWKESILKLCKGALV</sequence>
<dbReference type="InterPro" id="IPR035897">
    <property type="entry name" value="Toll_tir_struct_dom_sf"/>
</dbReference>
<name>A0AAD3CUP1_9STRA</name>
<dbReference type="AlphaFoldDB" id="A0AAD3CUP1"/>
<evidence type="ECO:0008006" key="3">
    <source>
        <dbReference type="Google" id="ProtNLM"/>
    </source>
</evidence>
<protein>
    <recommendedName>
        <fullName evidence="3">CHAT domain-containing protein</fullName>
    </recommendedName>
</protein>
<comment type="caution">
    <text evidence="1">The sequence shown here is derived from an EMBL/GenBank/DDBJ whole genome shotgun (WGS) entry which is preliminary data.</text>
</comment>
<organism evidence="1 2">
    <name type="scientific">Chaetoceros tenuissimus</name>
    <dbReference type="NCBI Taxonomy" id="426638"/>
    <lineage>
        <taxon>Eukaryota</taxon>
        <taxon>Sar</taxon>
        <taxon>Stramenopiles</taxon>
        <taxon>Ochrophyta</taxon>
        <taxon>Bacillariophyta</taxon>
        <taxon>Coscinodiscophyceae</taxon>
        <taxon>Chaetocerotophycidae</taxon>
        <taxon>Chaetocerotales</taxon>
        <taxon>Chaetocerotaceae</taxon>
        <taxon>Chaetoceros</taxon>
    </lineage>
</organism>
<keyword evidence="2" id="KW-1185">Reference proteome</keyword>
<accession>A0AAD3CUP1</accession>
<dbReference type="EMBL" id="BLLK01000045">
    <property type="protein sequence ID" value="GFH52601.1"/>
    <property type="molecule type" value="Genomic_DNA"/>
</dbReference>
<evidence type="ECO:0000313" key="1">
    <source>
        <dbReference type="EMBL" id="GFH52601.1"/>
    </source>
</evidence>
<dbReference type="Gene3D" id="3.40.50.10140">
    <property type="entry name" value="Toll/interleukin-1 receptor homology (TIR) domain"/>
    <property type="match status" value="1"/>
</dbReference>
<proteinExistence type="predicted"/>
<dbReference type="Proteomes" id="UP001054902">
    <property type="component" value="Unassembled WGS sequence"/>
</dbReference>
<evidence type="ECO:0000313" key="2">
    <source>
        <dbReference type="Proteomes" id="UP001054902"/>
    </source>
</evidence>
<gene>
    <name evidence="1" type="ORF">CTEN210_09077</name>
</gene>
<reference evidence="1 2" key="1">
    <citation type="journal article" date="2021" name="Sci. Rep.">
        <title>The genome of the diatom Chaetoceros tenuissimus carries an ancient integrated fragment of an extant virus.</title>
        <authorList>
            <person name="Hongo Y."/>
            <person name="Kimura K."/>
            <person name="Takaki Y."/>
            <person name="Yoshida Y."/>
            <person name="Baba S."/>
            <person name="Kobayashi G."/>
            <person name="Nagasaki K."/>
            <person name="Hano T."/>
            <person name="Tomaru Y."/>
        </authorList>
    </citation>
    <scope>NUCLEOTIDE SEQUENCE [LARGE SCALE GENOMIC DNA]</scope>
    <source>
        <strain evidence="1 2">NIES-3715</strain>
    </source>
</reference>